<accession>A0A0B0IC41</accession>
<feature type="compositionally biased region" description="Polar residues" evidence="1">
    <location>
        <begin position="34"/>
        <end position="56"/>
    </location>
</feature>
<feature type="compositionally biased region" description="Basic and acidic residues" evidence="1">
    <location>
        <begin position="94"/>
        <end position="104"/>
    </location>
</feature>
<evidence type="ECO:0000313" key="3">
    <source>
        <dbReference type="Proteomes" id="UP000030832"/>
    </source>
</evidence>
<dbReference type="Proteomes" id="UP000030832">
    <property type="component" value="Unassembled WGS sequence"/>
</dbReference>
<protein>
    <submittedName>
        <fullName evidence="2">Uncharacterized protein</fullName>
    </submittedName>
</protein>
<dbReference type="OrthoDB" id="2942282at2"/>
<dbReference type="RefSeq" id="WP_034632701.1">
    <property type="nucleotide sequence ID" value="NZ_JRJU01000040.1"/>
</dbReference>
<evidence type="ECO:0000313" key="2">
    <source>
        <dbReference type="EMBL" id="KHF38407.1"/>
    </source>
</evidence>
<sequence>MSDEQNQRPQQPDFFSDLMFGRPPTPENRESETHSNQQQTEQNHQPSAEGNEQQNGDQLANIIALVQSLSPYLVKLAPLASKFSTLFNQEDEKESSSKKKKDNE</sequence>
<evidence type="ECO:0000256" key="1">
    <source>
        <dbReference type="SAM" id="MobiDB-lite"/>
    </source>
</evidence>
<comment type="caution">
    <text evidence="2">The sequence shown here is derived from an EMBL/GenBank/DDBJ whole genome shotgun (WGS) entry which is preliminary data.</text>
</comment>
<reference evidence="2 3" key="1">
    <citation type="submission" date="2014-09" db="EMBL/GenBank/DDBJ databases">
        <title>Genome sequencing and annotation of Bacillus Okhensis strain Kh10-101T.</title>
        <authorList>
            <person name="Prakash J.S."/>
        </authorList>
    </citation>
    <scope>NUCLEOTIDE SEQUENCE [LARGE SCALE GENOMIC DNA]</scope>
    <source>
        <strain evidence="3">Kh10-101T</strain>
    </source>
</reference>
<dbReference type="AlphaFoldDB" id="A0A0B0IC41"/>
<proteinExistence type="predicted"/>
<name>A0A0B0IC41_9BACI</name>
<organism evidence="2 3">
    <name type="scientific">Halalkalibacter okhensis</name>
    <dbReference type="NCBI Taxonomy" id="333138"/>
    <lineage>
        <taxon>Bacteria</taxon>
        <taxon>Bacillati</taxon>
        <taxon>Bacillota</taxon>
        <taxon>Bacilli</taxon>
        <taxon>Bacillales</taxon>
        <taxon>Bacillaceae</taxon>
        <taxon>Halalkalibacter</taxon>
    </lineage>
</organism>
<feature type="region of interest" description="Disordered" evidence="1">
    <location>
        <begin position="1"/>
        <end position="56"/>
    </location>
</feature>
<keyword evidence="3" id="KW-1185">Reference proteome</keyword>
<feature type="region of interest" description="Disordered" evidence="1">
    <location>
        <begin position="84"/>
        <end position="104"/>
    </location>
</feature>
<dbReference type="EMBL" id="JRJU01000040">
    <property type="protein sequence ID" value="KHF38407.1"/>
    <property type="molecule type" value="Genomic_DNA"/>
</dbReference>
<gene>
    <name evidence="2" type="ORF">LQ50_21290</name>
</gene>